<reference evidence="1 2" key="1">
    <citation type="journal article" date="2022" name="bioRxiv">
        <title>An ancient truncated duplication of the anti-Mullerian hormone receptor type 2 gene is a potential conserved master sex determinant in the Pangasiidae catfish family.</title>
        <authorList>
            <person name="Wen M."/>
            <person name="Pan Q."/>
            <person name="Jouanno E."/>
            <person name="Montfort J."/>
            <person name="Zahm M."/>
            <person name="Cabau C."/>
            <person name="Klopp C."/>
            <person name="Iampietro C."/>
            <person name="Roques C."/>
            <person name="Bouchez O."/>
            <person name="Castinel A."/>
            <person name="Donnadieu C."/>
            <person name="Parrinello H."/>
            <person name="Poncet C."/>
            <person name="Belmonte E."/>
            <person name="Gautier V."/>
            <person name="Avarre J.-C."/>
            <person name="Dugue R."/>
            <person name="Gustiano R."/>
            <person name="Ha T.T.T."/>
            <person name="Campet M."/>
            <person name="Sriphairoj K."/>
            <person name="Ribolli J."/>
            <person name="de Almeida F.L."/>
            <person name="Desvignes T."/>
            <person name="Postlethwait J.H."/>
            <person name="Bucao C.F."/>
            <person name="Robinson-Rechavi M."/>
            <person name="Bobe J."/>
            <person name="Herpin A."/>
            <person name="Guiguen Y."/>
        </authorList>
    </citation>
    <scope>NUCLEOTIDE SEQUENCE [LARGE SCALE GENOMIC DNA]</scope>
    <source>
        <strain evidence="1">YG-Dec2019</strain>
    </source>
</reference>
<name>A0ACC5XDJ2_PANGG</name>
<gene>
    <name evidence="1" type="ORF">PGIGA_G00096350</name>
</gene>
<organism evidence="1 2">
    <name type="scientific">Pangasianodon gigas</name>
    <name type="common">Mekong giant catfish</name>
    <name type="synonym">Pangasius gigas</name>
    <dbReference type="NCBI Taxonomy" id="30993"/>
    <lineage>
        <taxon>Eukaryota</taxon>
        <taxon>Metazoa</taxon>
        <taxon>Chordata</taxon>
        <taxon>Craniata</taxon>
        <taxon>Vertebrata</taxon>
        <taxon>Euteleostomi</taxon>
        <taxon>Actinopterygii</taxon>
        <taxon>Neopterygii</taxon>
        <taxon>Teleostei</taxon>
        <taxon>Ostariophysi</taxon>
        <taxon>Siluriformes</taxon>
        <taxon>Pangasiidae</taxon>
        <taxon>Pangasianodon</taxon>
    </lineage>
</organism>
<dbReference type="Proteomes" id="UP000829447">
    <property type="component" value="Linkage Group LG19"/>
</dbReference>
<sequence>MNRLLLAISEKTKLIRKLLCIHSFSRSASESSKMAEASISIDQEHFSCSICLYLLKEPVTTPCGHSFCMVCINGFWDEEAQKKVYSCPQCRETFAPRPVLRKSNMLTEIIGILQKTEQETSFAQALNIISLEAQDVECDSCIGVKEKAVKSCLTCLASYCDTHVRAHHESPAFKKHMLITALSNLQEKTCAQHNKLLEVFCRTDQRVICYQCSMDKHKDHDTVPVQDEWMEKKKYFGDLQQKYQNRLESREKTLLELKDVIEAYKRSAQEAVEDSDKVFAELLLSIEKRRSEVTELIRAQEKAELAQTAEVIKQLEQEIADLKRRQAELEKLSQTTGYVHFLQRFQFLSPELETADTFKVDFNRQWSFENFKKSIIQLKEEIEDFCKEKVEKVSENAVTFDQIIIMPEPETREEFLKYSCELSLDPNTANYNLGLSNDDTHVTCDNKPYKYPDHPERFTFWQQVLSKQSVPPRSYWETEADGENGVSIAVSYKDIIRKGSEKEGRFGQNAQSWRLVRYPKKYCFWQNDTKTDISGPISKRIGVYLDQKAGTLSFYSVSNKMTLIHKVTTTFTGPLYAGFGIGTGSSAKICLQASAAMAAAAAAESLKKK</sequence>
<evidence type="ECO:0000313" key="2">
    <source>
        <dbReference type="Proteomes" id="UP000829447"/>
    </source>
</evidence>
<dbReference type="EMBL" id="CM040472">
    <property type="protein sequence ID" value="MCI4389309.1"/>
    <property type="molecule type" value="Genomic_DNA"/>
</dbReference>
<accession>A0ACC5XDJ2</accession>
<keyword evidence="2" id="KW-1185">Reference proteome</keyword>
<proteinExistence type="predicted"/>
<protein>
    <submittedName>
        <fullName evidence="1">Uncharacterized protein</fullName>
    </submittedName>
</protein>
<comment type="caution">
    <text evidence="1">The sequence shown here is derived from an EMBL/GenBank/DDBJ whole genome shotgun (WGS) entry which is preliminary data.</text>
</comment>
<evidence type="ECO:0000313" key="1">
    <source>
        <dbReference type="EMBL" id="MCI4389309.1"/>
    </source>
</evidence>